<dbReference type="Proteomes" id="UP000486602">
    <property type="component" value="Unassembled WGS sequence"/>
</dbReference>
<comment type="caution">
    <text evidence="2">The sequence shown here is derived from an EMBL/GenBank/DDBJ whole genome shotgun (WGS) entry which is preliminary data.</text>
</comment>
<protein>
    <submittedName>
        <fullName evidence="2">DUF4834 family protein</fullName>
    </submittedName>
</protein>
<feature type="compositionally biased region" description="Polar residues" evidence="1">
    <location>
        <begin position="27"/>
        <end position="40"/>
    </location>
</feature>
<sequence>MIRALAIIILLYLAVRFLSRIFMPSKSKANQQSRYNQAQPADNRKDGEVRIEYTDPEKAKRRKDSGEGEYVDFEELD</sequence>
<evidence type="ECO:0000313" key="3">
    <source>
        <dbReference type="Proteomes" id="UP000486602"/>
    </source>
</evidence>
<feature type="region of interest" description="Disordered" evidence="1">
    <location>
        <begin position="26"/>
        <end position="77"/>
    </location>
</feature>
<evidence type="ECO:0000313" key="2">
    <source>
        <dbReference type="EMBL" id="NEN22725.1"/>
    </source>
</evidence>
<reference evidence="2 3" key="1">
    <citation type="submission" date="2020-02" db="EMBL/GenBank/DDBJ databases">
        <title>Out from the shadows clarifying the taxonomy of the family Cryomorphaceae and related taxa by utilizing the GTDB taxonomic framework.</title>
        <authorList>
            <person name="Bowman J.P."/>
        </authorList>
    </citation>
    <scope>NUCLEOTIDE SEQUENCE [LARGE SCALE GENOMIC DNA]</scope>
    <source>
        <strain evidence="2 3">QSSC 1-22</strain>
    </source>
</reference>
<proteinExistence type="predicted"/>
<dbReference type="AlphaFoldDB" id="A0A7K3WPP1"/>
<evidence type="ECO:0000256" key="1">
    <source>
        <dbReference type="SAM" id="MobiDB-lite"/>
    </source>
</evidence>
<feature type="compositionally biased region" description="Basic and acidic residues" evidence="1">
    <location>
        <begin position="42"/>
        <end position="58"/>
    </location>
</feature>
<keyword evidence="3" id="KW-1185">Reference proteome</keyword>
<name>A0A7K3WPP1_9FLAO</name>
<dbReference type="EMBL" id="JAAGVY010000005">
    <property type="protein sequence ID" value="NEN22725.1"/>
    <property type="molecule type" value="Genomic_DNA"/>
</dbReference>
<gene>
    <name evidence="2" type="ORF">G3O08_04295</name>
</gene>
<feature type="compositionally biased region" description="Acidic residues" evidence="1">
    <location>
        <begin position="67"/>
        <end position="77"/>
    </location>
</feature>
<organism evidence="2 3">
    <name type="scientific">Cryomorpha ignava</name>
    <dbReference type="NCBI Taxonomy" id="101383"/>
    <lineage>
        <taxon>Bacteria</taxon>
        <taxon>Pseudomonadati</taxon>
        <taxon>Bacteroidota</taxon>
        <taxon>Flavobacteriia</taxon>
        <taxon>Flavobacteriales</taxon>
        <taxon>Cryomorphaceae</taxon>
        <taxon>Cryomorpha</taxon>
    </lineage>
</organism>
<dbReference type="RefSeq" id="WP_163283453.1">
    <property type="nucleotide sequence ID" value="NZ_JAAGVY010000005.1"/>
</dbReference>
<dbReference type="Pfam" id="PF16118">
    <property type="entry name" value="DUF4834"/>
    <property type="match status" value="1"/>
</dbReference>
<dbReference type="InterPro" id="IPR032272">
    <property type="entry name" value="DUF4834"/>
</dbReference>
<accession>A0A7K3WPP1</accession>